<reference evidence="8" key="1">
    <citation type="submission" date="2016-10" db="EMBL/GenBank/DDBJ databases">
        <title>Sequence of Gallionella enrichment culture.</title>
        <authorList>
            <person name="Poehlein A."/>
            <person name="Muehling M."/>
            <person name="Daniel R."/>
        </authorList>
    </citation>
    <scope>NUCLEOTIDE SEQUENCE</scope>
</reference>
<gene>
    <name evidence="8" type="primary">proP_11</name>
    <name evidence="8" type="ORF">GALL_362210</name>
</gene>
<organism evidence="8">
    <name type="scientific">mine drainage metagenome</name>
    <dbReference type="NCBI Taxonomy" id="410659"/>
    <lineage>
        <taxon>unclassified sequences</taxon>
        <taxon>metagenomes</taxon>
        <taxon>ecological metagenomes</taxon>
    </lineage>
</organism>
<sequence>MRLMPSRGSFDKLPREVAVLTAVSFSVAIGYGVVVPAIPVFARSFGVSHAAAGAVISTFAFMRLATGLFGGRLVDRFGERLVLAVGIAIVAISSALAGLAQSYPQLLLLRSLGGIGSSMFTISAASLLLRIVPDDQRGRAQSIYQSGFLIGGITGPAIGGVLTAISIRAPFFIYALSLTAAGLIAAVFLSHSRLSAARGGIDIASREQGTHTSLREALKMESYLTALACSFALGWTVFGMRASLVPLFITEHLKLSPSWTGIGFTVASIAGALTLLPAGQISDSRGRRPALLLGIVTAIIAFLLLTWSPNIALVVIAMGLTGIAGSFFGTTPAAIVGDILHGRGGQVIALFQMASDFGSILGPLVAGWLADRYSYQAAFAIAPLVLIPPLIMAMRLGETRRSHLPEPT</sequence>
<dbReference type="Gene3D" id="1.20.1720.10">
    <property type="entry name" value="Multidrug resistance protein D"/>
    <property type="match status" value="1"/>
</dbReference>
<feature type="transmembrane region" description="Helical" evidence="6">
    <location>
        <begin position="171"/>
        <end position="189"/>
    </location>
</feature>
<comment type="subcellular location">
    <subcellularLocation>
        <location evidence="1">Membrane</location>
        <topology evidence="1">Multi-pass membrane protein</topology>
    </subcellularLocation>
</comment>
<feature type="transmembrane region" description="Helical" evidence="6">
    <location>
        <begin position="290"/>
        <end position="307"/>
    </location>
</feature>
<feature type="transmembrane region" description="Helical" evidence="6">
    <location>
        <begin position="347"/>
        <end position="369"/>
    </location>
</feature>
<evidence type="ECO:0000256" key="6">
    <source>
        <dbReference type="SAM" id="Phobius"/>
    </source>
</evidence>
<dbReference type="InterPro" id="IPR050930">
    <property type="entry name" value="MFS_Vesicular_Transporter"/>
</dbReference>
<feature type="transmembrane region" description="Helical" evidence="6">
    <location>
        <begin position="143"/>
        <end position="165"/>
    </location>
</feature>
<feature type="domain" description="Major facilitator superfamily (MFS) profile" evidence="7">
    <location>
        <begin position="16"/>
        <end position="400"/>
    </location>
</feature>
<evidence type="ECO:0000256" key="5">
    <source>
        <dbReference type="ARBA" id="ARBA00023136"/>
    </source>
</evidence>
<feature type="transmembrane region" description="Helical" evidence="6">
    <location>
        <begin position="112"/>
        <end position="131"/>
    </location>
</feature>
<evidence type="ECO:0000313" key="8">
    <source>
        <dbReference type="EMBL" id="OIQ81997.1"/>
    </source>
</evidence>
<feature type="transmembrane region" description="Helical" evidence="6">
    <location>
        <begin position="81"/>
        <end position="100"/>
    </location>
</feature>
<feature type="transmembrane region" description="Helical" evidence="6">
    <location>
        <begin position="313"/>
        <end position="335"/>
    </location>
</feature>
<dbReference type="AlphaFoldDB" id="A0A1J5R1F6"/>
<name>A0A1J5R1F6_9ZZZZ</name>
<dbReference type="PROSITE" id="PS50850">
    <property type="entry name" value="MFS"/>
    <property type="match status" value="1"/>
</dbReference>
<protein>
    <submittedName>
        <fullName evidence="8">Proline/betaine transporter</fullName>
    </submittedName>
</protein>
<dbReference type="Pfam" id="PF00083">
    <property type="entry name" value="Sugar_tr"/>
    <property type="match status" value="1"/>
</dbReference>
<dbReference type="PANTHER" id="PTHR23506:SF23">
    <property type="entry name" value="GH10249P"/>
    <property type="match status" value="1"/>
</dbReference>
<proteinExistence type="predicted"/>
<feature type="transmembrane region" description="Helical" evidence="6">
    <location>
        <begin position="20"/>
        <end position="42"/>
    </location>
</feature>
<dbReference type="InterPro" id="IPR005828">
    <property type="entry name" value="MFS_sugar_transport-like"/>
</dbReference>
<feature type="transmembrane region" description="Helical" evidence="6">
    <location>
        <begin position="48"/>
        <end position="69"/>
    </location>
</feature>
<dbReference type="InterPro" id="IPR001958">
    <property type="entry name" value="Tet-R_TetA/multi-R_MdtG-like"/>
</dbReference>
<evidence type="ECO:0000256" key="3">
    <source>
        <dbReference type="ARBA" id="ARBA00022692"/>
    </source>
</evidence>
<dbReference type="EMBL" id="MLJW01000856">
    <property type="protein sequence ID" value="OIQ81997.1"/>
    <property type="molecule type" value="Genomic_DNA"/>
</dbReference>
<comment type="caution">
    <text evidence="8">The sequence shown here is derived from an EMBL/GenBank/DDBJ whole genome shotgun (WGS) entry which is preliminary data.</text>
</comment>
<dbReference type="InterPro" id="IPR020846">
    <property type="entry name" value="MFS_dom"/>
</dbReference>
<dbReference type="SUPFAM" id="SSF103473">
    <property type="entry name" value="MFS general substrate transporter"/>
    <property type="match status" value="1"/>
</dbReference>
<keyword evidence="2" id="KW-0813">Transport</keyword>
<evidence type="ECO:0000256" key="4">
    <source>
        <dbReference type="ARBA" id="ARBA00022989"/>
    </source>
</evidence>
<dbReference type="InterPro" id="IPR036259">
    <property type="entry name" value="MFS_trans_sf"/>
</dbReference>
<evidence type="ECO:0000259" key="7">
    <source>
        <dbReference type="PROSITE" id="PS50850"/>
    </source>
</evidence>
<feature type="transmembrane region" description="Helical" evidence="6">
    <location>
        <begin position="375"/>
        <end position="394"/>
    </location>
</feature>
<feature type="transmembrane region" description="Helical" evidence="6">
    <location>
        <begin position="261"/>
        <end position="278"/>
    </location>
</feature>
<dbReference type="InterPro" id="IPR011701">
    <property type="entry name" value="MFS"/>
</dbReference>
<evidence type="ECO:0000256" key="1">
    <source>
        <dbReference type="ARBA" id="ARBA00004141"/>
    </source>
</evidence>
<dbReference type="Gene3D" id="1.20.1250.20">
    <property type="entry name" value="MFS general substrate transporter like domains"/>
    <property type="match status" value="1"/>
</dbReference>
<dbReference type="CDD" id="cd17325">
    <property type="entry name" value="MFS_MdtG_SLC18_like"/>
    <property type="match status" value="1"/>
</dbReference>
<keyword evidence="4 6" id="KW-1133">Transmembrane helix</keyword>
<evidence type="ECO:0000256" key="2">
    <source>
        <dbReference type="ARBA" id="ARBA00022448"/>
    </source>
</evidence>
<dbReference type="PRINTS" id="PR01035">
    <property type="entry name" value="TCRTETA"/>
</dbReference>
<dbReference type="PANTHER" id="PTHR23506">
    <property type="entry name" value="GH10249P"/>
    <property type="match status" value="1"/>
</dbReference>
<dbReference type="GO" id="GO:0022857">
    <property type="term" value="F:transmembrane transporter activity"/>
    <property type="evidence" value="ECO:0007669"/>
    <property type="project" value="InterPro"/>
</dbReference>
<keyword evidence="5 6" id="KW-0472">Membrane</keyword>
<dbReference type="Pfam" id="PF07690">
    <property type="entry name" value="MFS_1"/>
    <property type="match status" value="1"/>
</dbReference>
<keyword evidence="3 6" id="KW-0812">Transmembrane</keyword>
<feature type="transmembrane region" description="Helical" evidence="6">
    <location>
        <begin position="223"/>
        <end position="249"/>
    </location>
</feature>
<accession>A0A1J5R1F6</accession>
<dbReference type="GO" id="GO:0016020">
    <property type="term" value="C:membrane"/>
    <property type="evidence" value="ECO:0007669"/>
    <property type="project" value="UniProtKB-SubCell"/>
</dbReference>